<proteinExistence type="predicted"/>
<protein>
    <submittedName>
        <fullName evidence="1">Uncharacterized protein</fullName>
    </submittedName>
</protein>
<dbReference type="EMBL" id="BQNB010014703">
    <property type="protein sequence ID" value="GJT31414.1"/>
    <property type="molecule type" value="Genomic_DNA"/>
</dbReference>
<sequence>MPEDNTDQDLGTTSTSMDNMDVSVVCTPLGGRTPCVGTIGLFGFTFAMIYYAISLDDMSTISSAGVSGIGNNPTFDVVDTSQPVCSVCKLSISGCFPKSHASVTSLPNVGITMFVLWICPWGAHSMATPIGSYQFSLKNNIPDLVGLFISGDHPRNTVHCEACNETCQHYARSSPPKFHRCCNWGRVVLRTYKVYPGHDSLGRILDDVIWVHVGLLDQIGLPLPGSLRRNTILKSEHYRNITSSAMAQQVMIVPQWLRLIPLNGPKQERTRNRFPLSVLLKGPYEVILEMMGFMYTPFRSRVNGNEFRAAFWSFSPEGVERFQVVGVGVPVATLTFNLHLKGFPAQSVGSSNTDVLDSPCLLVLITGTSQSRQHVITSLIHIESCKSPTAELFEVDSGRISIRHCEY</sequence>
<organism evidence="1 2">
    <name type="scientific">Tanacetum coccineum</name>
    <dbReference type="NCBI Taxonomy" id="301880"/>
    <lineage>
        <taxon>Eukaryota</taxon>
        <taxon>Viridiplantae</taxon>
        <taxon>Streptophyta</taxon>
        <taxon>Embryophyta</taxon>
        <taxon>Tracheophyta</taxon>
        <taxon>Spermatophyta</taxon>
        <taxon>Magnoliopsida</taxon>
        <taxon>eudicotyledons</taxon>
        <taxon>Gunneridae</taxon>
        <taxon>Pentapetalae</taxon>
        <taxon>asterids</taxon>
        <taxon>campanulids</taxon>
        <taxon>Asterales</taxon>
        <taxon>Asteraceae</taxon>
        <taxon>Asteroideae</taxon>
        <taxon>Anthemideae</taxon>
        <taxon>Anthemidinae</taxon>
        <taxon>Tanacetum</taxon>
    </lineage>
</organism>
<evidence type="ECO:0000313" key="1">
    <source>
        <dbReference type="EMBL" id="GJT31414.1"/>
    </source>
</evidence>
<accession>A0ABQ5CXC4</accession>
<comment type="caution">
    <text evidence="1">The sequence shown here is derived from an EMBL/GenBank/DDBJ whole genome shotgun (WGS) entry which is preliminary data.</text>
</comment>
<reference evidence="1" key="2">
    <citation type="submission" date="2022-01" db="EMBL/GenBank/DDBJ databases">
        <authorList>
            <person name="Yamashiro T."/>
            <person name="Shiraishi A."/>
            <person name="Satake H."/>
            <person name="Nakayama K."/>
        </authorList>
    </citation>
    <scope>NUCLEOTIDE SEQUENCE</scope>
</reference>
<keyword evidence="2" id="KW-1185">Reference proteome</keyword>
<dbReference type="Proteomes" id="UP001151760">
    <property type="component" value="Unassembled WGS sequence"/>
</dbReference>
<name>A0ABQ5CXC4_9ASTR</name>
<gene>
    <name evidence="1" type="ORF">Tco_0911689</name>
</gene>
<reference evidence="1" key="1">
    <citation type="journal article" date="2022" name="Int. J. Mol. Sci.">
        <title>Draft Genome of Tanacetum Coccineum: Genomic Comparison of Closely Related Tanacetum-Family Plants.</title>
        <authorList>
            <person name="Yamashiro T."/>
            <person name="Shiraishi A."/>
            <person name="Nakayama K."/>
            <person name="Satake H."/>
        </authorList>
    </citation>
    <scope>NUCLEOTIDE SEQUENCE</scope>
</reference>
<evidence type="ECO:0000313" key="2">
    <source>
        <dbReference type="Proteomes" id="UP001151760"/>
    </source>
</evidence>